<evidence type="ECO:0000259" key="1">
    <source>
        <dbReference type="PROSITE" id="PS50003"/>
    </source>
</evidence>
<comment type="caution">
    <text evidence="2">The sequence shown here is derived from an EMBL/GenBank/DDBJ whole genome shotgun (WGS) entry which is preliminary data.</text>
</comment>
<dbReference type="Pfam" id="PF00169">
    <property type="entry name" value="PH"/>
    <property type="match status" value="1"/>
</dbReference>
<evidence type="ECO:0000313" key="3">
    <source>
        <dbReference type="Proteomes" id="UP001497623"/>
    </source>
</evidence>
<gene>
    <name evidence="2" type="ORF">MNOR_LOCUS9390</name>
</gene>
<protein>
    <recommendedName>
        <fullName evidence="1">PH domain-containing protein</fullName>
    </recommendedName>
</protein>
<accession>A0AAV2QBC2</accession>
<name>A0AAV2QBC2_MEGNR</name>
<dbReference type="AlphaFoldDB" id="A0AAV2QBC2"/>
<dbReference type="InterPro" id="IPR011993">
    <property type="entry name" value="PH-like_dom_sf"/>
</dbReference>
<dbReference type="SUPFAM" id="SSF50729">
    <property type="entry name" value="PH domain-like"/>
    <property type="match status" value="1"/>
</dbReference>
<dbReference type="PROSITE" id="PS50003">
    <property type="entry name" value="PH_DOMAIN"/>
    <property type="match status" value="1"/>
</dbReference>
<sequence length="252" mass="29009">MEPLEIAGIAGGCVSYLLWKSDVYATMGRIYQKKQREKNSEFVMAATVGDIRKLTLLSWYPQEIDMEYIQLGHDIAINHGDANVMKLTQFTLDKKEEMDKQLLHHYEGSLLKCSDWQQTWNSRWLILDPKSCTLDYYLCEGDKHGEARGSFQMAGAIISAYDETDHKFRITLASGKYYYFQAPDMWQYKMWLYRLWAVSKGTSETNQEELVDSVSKVTLVSSQEELVESVSKYTSEASQEVLEESECSGIFS</sequence>
<dbReference type="Proteomes" id="UP001497623">
    <property type="component" value="Unassembled WGS sequence"/>
</dbReference>
<reference evidence="2 3" key="1">
    <citation type="submission" date="2024-05" db="EMBL/GenBank/DDBJ databases">
        <authorList>
            <person name="Wallberg A."/>
        </authorList>
    </citation>
    <scope>NUCLEOTIDE SEQUENCE [LARGE SCALE GENOMIC DNA]</scope>
</reference>
<keyword evidence="3" id="KW-1185">Reference proteome</keyword>
<dbReference type="Gene3D" id="2.30.29.30">
    <property type="entry name" value="Pleckstrin-homology domain (PH domain)/Phosphotyrosine-binding domain (PTB)"/>
    <property type="match status" value="1"/>
</dbReference>
<feature type="domain" description="PH" evidence="1">
    <location>
        <begin position="103"/>
        <end position="200"/>
    </location>
</feature>
<dbReference type="InterPro" id="IPR001849">
    <property type="entry name" value="PH_domain"/>
</dbReference>
<dbReference type="SMART" id="SM00233">
    <property type="entry name" value="PH"/>
    <property type="match status" value="1"/>
</dbReference>
<evidence type="ECO:0000313" key="2">
    <source>
        <dbReference type="EMBL" id="CAL4074041.1"/>
    </source>
</evidence>
<organism evidence="2 3">
    <name type="scientific">Meganyctiphanes norvegica</name>
    <name type="common">Northern krill</name>
    <name type="synonym">Thysanopoda norvegica</name>
    <dbReference type="NCBI Taxonomy" id="48144"/>
    <lineage>
        <taxon>Eukaryota</taxon>
        <taxon>Metazoa</taxon>
        <taxon>Ecdysozoa</taxon>
        <taxon>Arthropoda</taxon>
        <taxon>Crustacea</taxon>
        <taxon>Multicrustacea</taxon>
        <taxon>Malacostraca</taxon>
        <taxon>Eumalacostraca</taxon>
        <taxon>Eucarida</taxon>
        <taxon>Euphausiacea</taxon>
        <taxon>Euphausiidae</taxon>
        <taxon>Meganyctiphanes</taxon>
    </lineage>
</organism>
<proteinExistence type="predicted"/>
<dbReference type="EMBL" id="CAXKWB010004533">
    <property type="protein sequence ID" value="CAL4074041.1"/>
    <property type="molecule type" value="Genomic_DNA"/>
</dbReference>